<protein>
    <recommendedName>
        <fullName evidence="6">OPA3-domain-containing protein</fullName>
    </recommendedName>
</protein>
<dbReference type="EMBL" id="JABCKI010006242">
    <property type="protein sequence ID" value="KAG5634886.1"/>
    <property type="molecule type" value="Genomic_DNA"/>
</dbReference>
<dbReference type="AlphaFoldDB" id="A0A9P7K1Y2"/>
<dbReference type="GO" id="GO:0005739">
    <property type="term" value="C:mitochondrion"/>
    <property type="evidence" value="ECO:0007669"/>
    <property type="project" value="TreeGrafter"/>
</dbReference>
<organism evidence="4 5">
    <name type="scientific">Sphagnurus paluster</name>
    <dbReference type="NCBI Taxonomy" id="117069"/>
    <lineage>
        <taxon>Eukaryota</taxon>
        <taxon>Fungi</taxon>
        <taxon>Dikarya</taxon>
        <taxon>Basidiomycota</taxon>
        <taxon>Agaricomycotina</taxon>
        <taxon>Agaricomycetes</taxon>
        <taxon>Agaricomycetidae</taxon>
        <taxon>Agaricales</taxon>
        <taxon>Tricholomatineae</taxon>
        <taxon>Lyophyllaceae</taxon>
        <taxon>Sphagnurus</taxon>
    </lineage>
</organism>
<dbReference type="Proteomes" id="UP000717328">
    <property type="component" value="Unassembled WGS sequence"/>
</dbReference>
<keyword evidence="2" id="KW-0175">Coiled coil</keyword>
<gene>
    <name evidence="4" type="ORF">H0H81_000416</name>
</gene>
<evidence type="ECO:0000313" key="4">
    <source>
        <dbReference type="EMBL" id="KAG5634886.1"/>
    </source>
</evidence>
<reference evidence="4" key="1">
    <citation type="submission" date="2021-02" db="EMBL/GenBank/DDBJ databases">
        <authorList>
            <person name="Nieuwenhuis M."/>
            <person name="Van De Peppel L.J.J."/>
        </authorList>
    </citation>
    <scope>NUCLEOTIDE SEQUENCE</scope>
    <source>
        <strain evidence="4">D49</strain>
    </source>
</reference>
<comment type="caution">
    <text evidence="4">The sequence shown here is derived from an EMBL/GenBank/DDBJ whole genome shotgun (WGS) entry which is preliminary data.</text>
</comment>
<evidence type="ECO:0000256" key="2">
    <source>
        <dbReference type="ARBA" id="ARBA00023054"/>
    </source>
</evidence>
<evidence type="ECO:0008006" key="6">
    <source>
        <dbReference type="Google" id="ProtNLM"/>
    </source>
</evidence>
<dbReference type="OrthoDB" id="2129069at2759"/>
<reference evidence="4" key="2">
    <citation type="submission" date="2021-10" db="EMBL/GenBank/DDBJ databases">
        <title>Phylogenomics reveals ancestral predisposition of the termite-cultivated fungus Termitomyces towards a domesticated lifestyle.</title>
        <authorList>
            <person name="Auxier B."/>
            <person name="Grum-Grzhimaylo A."/>
            <person name="Cardenas M.E."/>
            <person name="Lodge J.D."/>
            <person name="Laessoe T."/>
            <person name="Pedersen O."/>
            <person name="Smith M.E."/>
            <person name="Kuyper T.W."/>
            <person name="Franco-Molano E.A."/>
            <person name="Baroni T.J."/>
            <person name="Aanen D.K."/>
        </authorList>
    </citation>
    <scope>NUCLEOTIDE SEQUENCE</scope>
    <source>
        <strain evidence="4">D49</strain>
    </source>
</reference>
<evidence type="ECO:0000256" key="1">
    <source>
        <dbReference type="ARBA" id="ARBA00007584"/>
    </source>
</evidence>
<comment type="similarity">
    <text evidence="1">Belongs to the OPA3 family.</text>
</comment>
<dbReference type="Pfam" id="PF07047">
    <property type="entry name" value="OPA3"/>
    <property type="match status" value="1"/>
</dbReference>
<evidence type="ECO:0000313" key="5">
    <source>
        <dbReference type="Proteomes" id="UP000717328"/>
    </source>
</evidence>
<name>A0A9P7K1Y2_9AGAR</name>
<sequence>MINAKEHGRFREFCVSLAQMLYRTEVKLRTNIMGEPAKHIRPLSETRAIENGANALAEGFLFTVAAGLILGEAWRSSRSQSKRRDTVDDQLDSLGTQVTELTTRVNEITARWEDDLQAEKHRNDELSRILQRVVEIGLRGGWAEFEDTPLQIPRIQLSPTPLPTDATDHTSGSEDTRLESPTEESDPHPTSS</sequence>
<dbReference type="PANTHER" id="PTHR12499">
    <property type="entry name" value="OPTIC ATROPHY 3 PROTEIN OPA3"/>
    <property type="match status" value="1"/>
</dbReference>
<proteinExistence type="inferred from homology"/>
<evidence type="ECO:0000256" key="3">
    <source>
        <dbReference type="SAM" id="MobiDB-lite"/>
    </source>
</evidence>
<feature type="region of interest" description="Disordered" evidence="3">
    <location>
        <begin position="153"/>
        <end position="192"/>
    </location>
</feature>
<keyword evidence="5" id="KW-1185">Reference proteome</keyword>
<dbReference type="PANTHER" id="PTHR12499:SF0">
    <property type="entry name" value="OPTIC ATROPHY 3 PROTEIN"/>
    <property type="match status" value="1"/>
</dbReference>
<feature type="compositionally biased region" description="Basic and acidic residues" evidence="3">
    <location>
        <begin position="166"/>
        <end position="180"/>
    </location>
</feature>
<dbReference type="InterPro" id="IPR010754">
    <property type="entry name" value="OPA3-like"/>
</dbReference>
<accession>A0A9P7K1Y2</accession>
<dbReference type="GO" id="GO:0019216">
    <property type="term" value="P:regulation of lipid metabolic process"/>
    <property type="evidence" value="ECO:0007669"/>
    <property type="project" value="TreeGrafter"/>
</dbReference>